<accession>A0A0F8YK28</accession>
<reference evidence="3" key="1">
    <citation type="journal article" date="2015" name="Nature">
        <title>Complex archaea that bridge the gap between prokaryotes and eukaryotes.</title>
        <authorList>
            <person name="Spang A."/>
            <person name="Saw J.H."/>
            <person name="Jorgensen S.L."/>
            <person name="Zaremba-Niedzwiedzka K."/>
            <person name="Martijn J."/>
            <person name="Lind A.E."/>
            <person name="van Eijk R."/>
            <person name="Schleper C."/>
            <person name="Guy L."/>
            <person name="Ettema T.J."/>
        </authorList>
    </citation>
    <scope>NUCLEOTIDE SEQUENCE</scope>
</reference>
<feature type="non-terminal residue" evidence="3">
    <location>
        <position position="1"/>
    </location>
</feature>
<feature type="domain" description="DUF4240" evidence="2">
    <location>
        <begin position="10"/>
        <end position="119"/>
    </location>
</feature>
<gene>
    <name evidence="3" type="ORF">LCGC14_2810190</name>
</gene>
<feature type="region of interest" description="Disordered" evidence="1">
    <location>
        <begin position="122"/>
        <end position="144"/>
    </location>
</feature>
<evidence type="ECO:0000313" key="3">
    <source>
        <dbReference type="EMBL" id="KKK81763.1"/>
    </source>
</evidence>
<evidence type="ECO:0000259" key="2">
    <source>
        <dbReference type="Pfam" id="PF14024"/>
    </source>
</evidence>
<dbReference type="EMBL" id="LAZR01052979">
    <property type="protein sequence ID" value="KKK81763.1"/>
    <property type="molecule type" value="Genomic_DNA"/>
</dbReference>
<feature type="compositionally biased region" description="Basic and acidic residues" evidence="1">
    <location>
        <begin position="122"/>
        <end position="132"/>
    </location>
</feature>
<evidence type="ECO:0000256" key="1">
    <source>
        <dbReference type="SAM" id="MobiDB-lite"/>
    </source>
</evidence>
<dbReference type="Pfam" id="PF14024">
    <property type="entry name" value="DUF4240"/>
    <property type="match status" value="1"/>
</dbReference>
<name>A0A0F8YK28_9ZZZZ</name>
<dbReference type="AlphaFoldDB" id="A0A0F8YK28"/>
<dbReference type="InterPro" id="IPR025334">
    <property type="entry name" value="DUF4240"/>
</dbReference>
<comment type="caution">
    <text evidence="3">The sequence shown here is derived from an EMBL/GenBank/DDBJ whole genome shotgun (WGS) entry which is preliminary data.</text>
</comment>
<sequence length="160" mass="18382">AESRLDVSAENPDGNMDRQIERLTKLLTDLPPEEVRDFDRHFAQCMYDAYRWDLWAAAYIIEGGCSDDGFMDFRSWLISMGHDVYERALADSESLVDHAADPTVEVCAFEELQYVASKVHGDPMDHGLEHPAEPSGEPWEEEGDDLERRFPRLWAKFADE</sequence>
<proteinExistence type="predicted"/>
<organism evidence="3">
    <name type="scientific">marine sediment metagenome</name>
    <dbReference type="NCBI Taxonomy" id="412755"/>
    <lineage>
        <taxon>unclassified sequences</taxon>
        <taxon>metagenomes</taxon>
        <taxon>ecological metagenomes</taxon>
    </lineage>
</organism>
<protein>
    <recommendedName>
        <fullName evidence="2">DUF4240 domain-containing protein</fullName>
    </recommendedName>
</protein>